<dbReference type="AlphaFoldDB" id="A0A7M5WS13"/>
<dbReference type="Proteomes" id="UP000594262">
    <property type="component" value="Unplaced"/>
</dbReference>
<keyword evidence="7 9" id="KW-0472">Membrane</keyword>
<feature type="transmembrane region" description="Helical" evidence="9">
    <location>
        <begin position="303"/>
        <end position="325"/>
    </location>
</feature>
<dbReference type="PANTHER" id="PTHR11893">
    <property type="entry name" value="INNEXIN"/>
    <property type="match status" value="1"/>
</dbReference>
<dbReference type="GO" id="GO:0005886">
    <property type="term" value="C:plasma membrane"/>
    <property type="evidence" value="ECO:0007669"/>
    <property type="project" value="UniProtKB-SubCell"/>
</dbReference>
<accession>A0A7M5WS13</accession>
<evidence type="ECO:0000256" key="5">
    <source>
        <dbReference type="ARBA" id="ARBA00022989"/>
    </source>
</evidence>
<evidence type="ECO:0000256" key="9">
    <source>
        <dbReference type="RuleBase" id="RU010713"/>
    </source>
</evidence>
<dbReference type="OrthoDB" id="10418392at2759"/>
<feature type="transmembrane region" description="Helical" evidence="9">
    <location>
        <begin position="136"/>
        <end position="155"/>
    </location>
</feature>
<evidence type="ECO:0000256" key="6">
    <source>
        <dbReference type="ARBA" id="ARBA00023065"/>
    </source>
</evidence>
<evidence type="ECO:0000313" key="11">
    <source>
        <dbReference type="Proteomes" id="UP000594262"/>
    </source>
</evidence>
<comment type="caution">
    <text evidence="9">Lacks conserved residue(s) required for the propagation of feature annotation.</text>
</comment>
<comment type="similarity">
    <text evidence="9">Belongs to the pannexin family.</text>
</comment>
<dbReference type="GO" id="GO:0005921">
    <property type="term" value="C:gap junction"/>
    <property type="evidence" value="ECO:0007669"/>
    <property type="project" value="UniProtKB-UniRule"/>
</dbReference>
<keyword evidence="5 9" id="KW-1133">Transmembrane helix</keyword>
<keyword evidence="8 9" id="KW-0407">Ion channel</keyword>
<name>A0A7M5WS13_9CNID</name>
<evidence type="ECO:0000256" key="1">
    <source>
        <dbReference type="ARBA" id="ARBA00004651"/>
    </source>
</evidence>
<reference evidence="10" key="1">
    <citation type="submission" date="2021-01" db="UniProtKB">
        <authorList>
            <consortium name="EnsemblMetazoa"/>
        </authorList>
    </citation>
    <scope>IDENTIFICATION</scope>
</reference>
<sequence>MAMLAASIQELVSIKIKPRHDGITDQYNRIFMVKICLICAAIIGVNYFSDKVSCIVANGNGMDGAFVGSACWIQGFYIFEEMKTRLDQSGYYGIPRNMDYDGINPLGQLCTTSDRALDPVEQCTPMEKVFYLQYQYMPFFVASLALLFYVPYLAFTFTNADLVLLKDYLKAGSVDSDDLLKKFFDQKKNRRKKMRYRVFSLLLVKLMYLLVNVVALLACHVLLHHKFLTYGRDYLQWTDLDHNLAHEHNLRERHSPKPGNALLPPMGLCEIHEASRDVRNTHVNQHKFICEVSPHVLYQYVLLVLWFGLVIGIVVSVIGVLMNLFGHLLNFACFMSSSDPARRMYRAITLREIDYLEYIRRNNMPIYVELLRKIRDARSITFKGKEKYGYTGVEL</sequence>
<proteinExistence type="inferred from homology"/>
<evidence type="ECO:0000256" key="2">
    <source>
        <dbReference type="ARBA" id="ARBA00022448"/>
    </source>
</evidence>
<dbReference type="PANTHER" id="PTHR11893:SF36">
    <property type="entry name" value="INNEXIN-5"/>
    <property type="match status" value="1"/>
</dbReference>
<keyword evidence="3" id="KW-1003">Cell membrane</keyword>
<dbReference type="EnsemblMetazoa" id="CLYHEMT008336.2">
    <property type="protein sequence ID" value="CLYHEMP008336.2"/>
    <property type="gene ID" value="CLYHEMG008336"/>
</dbReference>
<evidence type="ECO:0000256" key="8">
    <source>
        <dbReference type="ARBA" id="ARBA00023303"/>
    </source>
</evidence>
<keyword evidence="2 9" id="KW-0813">Transport</keyword>
<dbReference type="EnsemblMetazoa" id="CLYHEMT008336.3">
    <property type="protein sequence ID" value="CLYHEMP008336.3"/>
    <property type="gene ID" value="CLYHEMG008336"/>
</dbReference>
<protein>
    <recommendedName>
        <fullName evidence="9">Innexin</fullName>
    </recommendedName>
</protein>
<gene>
    <name evidence="9" type="primary">inx</name>
</gene>
<comment type="subcellular location">
    <subcellularLocation>
        <location evidence="1 9">Cell membrane</location>
        <topology evidence="1 9">Multi-pass membrane protein</topology>
    </subcellularLocation>
</comment>
<evidence type="ECO:0000256" key="4">
    <source>
        <dbReference type="ARBA" id="ARBA00022692"/>
    </source>
</evidence>
<feature type="transmembrane region" description="Helical" evidence="9">
    <location>
        <begin position="61"/>
        <end position="79"/>
    </location>
</feature>
<feature type="transmembrane region" description="Helical" evidence="9">
    <location>
        <begin position="30"/>
        <end position="49"/>
    </location>
</feature>
<comment type="function">
    <text evidence="9">Structural component of the gap junctions.</text>
</comment>
<keyword evidence="6 9" id="KW-0406">Ion transport</keyword>
<dbReference type="InterPro" id="IPR000990">
    <property type="entry name" value="Innexin"/>
</dbReference>
<organism evidence="10 11">
    <name type="scientific">Clytia hemisphaerica</name>
    <dbReference type="NCBI Taxonomy" id="252671"/>
    <lineage>
        <taxon>Eukaryota</taxon>
        <taxon>Metazoa</taxon>
        <taxon>Cnidaria</taxon>
        <taxon>Hydrozoa</taxon>
        <taxon>Hydroidolina</taxon>
        <taxon>Leptothecata</taxon>
        <taxon>Obeliida</taxon>
        <taxon>Clytiidae</taxon>
        <taxon>Clytia</taxon>
    </lineage>
</organism>
<dbReference type="GO" id="GO:0034220">
    <property type="term" value="P:monoatomic ion transmembrane transport"/>
    <property type="evidence" value="ECO:0007669"/>
    <property type="project" value="UniProtKB-KW"/>
</dbReference>
<feature type="transmembrane region" description="Helical" evidence="9">
    <location>
        <begin position="198"/>
        <end position="223"/>
    </location>
</feature>
<dbReference type="Pfam" id="PF00876">
    <property type="entry name" value="Innexin"/>
    <property type="match status" value="1"/>
</dbReference>
<evidence type="ECO:0000256" key="7">
    <source>
        <dbReference type="ARBA" id="ARBA00023136"/>
    </source>
</evidence>
<evidence type="ECO:0000313" key="10">
    <source>
        <dbReference type="EnsemblMetazoa" id="CLYHEMP008336.2"/>
    </source>
</evidence>
<keyword evidence="4 9" id="KW-0812">Transmembrane</keyword>
<dbReference type="PROSITE" id="PS51013">
    <property type="entry name" value="PANNEXIN"/>
    <property type="match status" value="1"/>
</dbReference>
<evidence type="ECO:0000256" key="3">
    <source>
        <dbReference type="ARBA" id="ARBA00022475"/>
    </source>
</evidence>
<keyword evidence="11" id="KW-1185">Reference proteome</keyword>